<feature type="region of interest" description="Disordered" evidence="2">
    <location>
        <begin position="167"/>
        <end position="193"/>
    </location>
</feature>
<dbReference type="InterPro" id="IPR050570">
    <property type="entry name" value="Cell_wall_metabolism_enzyme"/>
</dbReference>
<evidence type="ECO:0000256" key="3">
    <source>
        <dbReference type="SAM" id="Phobius"/>
    </source>
</evidence>
<keyword evidence="3" id="KW-0472">Membrane</keyword>
<dbReference type="PANTHER" id="PTHR21666">
    <property type="entry name" value="PEPTIDASE-RELATED"/>
    <property type="match status" value="1"/>
</dbReference>
<evidence type="ECO:0000256" key="1">
    <source>
        <dbReference type="SAM" id="Coils"/>
    </source>
</evidence>
<evidence type="ECO:0000313" key="5">
    <source>
        <dbReference type="EMBL" id="BCJ86562.1"/>
    </source>
</evidence>
<feature type="coiled-coil region" evidence="1">
    <location>
        <begin position="58"/>
        <end position="106"/>
    </location>
</feature>
<evidence type="ECO:0000259" key="4">
    <source>
        <dbReference type="Pfam" id="PF01551"/>
    </source>
</evidence>
<dbReference type="GO" id="GO:0004222">
    <property type="term" value="F:metalloendopeptidase activity"/>
    <property type="evidence" value="ECO:0007669"/>
    <property type="project" value="TreeGrafter"/>
</dbReference>
<dbReference type="Gene3D" id="2.70.70.10">
    <property type="entry name" value="Glucose Permease (Domain IIA)"/>
    <property type="match status" value="1"/>
</dbReference>
<keyword evidence="6" id="KW-1185">Reference proteome</keyword>
<feature type="domain" description="M23ase beta-sheet core" evidence="4">
    <location>
        <begin position="214"/>
        <end position="308"/>
    </location>
</feature>
<dbReference type="AlphaFoldDB" id="A0A7I8DB42"/>
<dbReference type="KEGG" id="eff:skT53_15470"/>
<dbReference type="SUPFAM" id="SSF51261">
    <property type="entry name" value="Duplicated hybrid motif"/>
    <property type="match status" value="1"/>
</dbReference>
<proteinExistence type="predicted"/>
<name>A0A7I8DB42_9BACL</name>
<keyword evidence="1" id="KW-0175">Coiled coil</keyword>
<evidence type="ECO:0000313" key="6">
    <source>
        <dbReference type="Proteomes" id="UP000593802"/>
    </source>
</evidence>
<dbReference type="FunFam" id="2.70.70.10:FF:000006">
    <property type="entry name" value="M23 family peptidase"/>
    <property type="match status" value="1"/>
</dbReference>
<organism evidence="5 6">
    <name type="scientific">Effusibacillus dendaii</name>
    <dbReference type="NCBI Taxonomy" id="2743772"/>
    <lineage>
        <taxon>Bacteria</taxon>
        <taxon>Bacillati</taxon>
        <taxon>Bacillota</taxon>
        <taxon>Bacilli</taxon>
        <taxon>Bacillales</taxon>
        <taxon>Alicyclobacillaceae</taxon>
        <taxon>Effusibacillus</taxon>
    </lineage>
</organism>
<dbReference type="CDD" id="cd12797">
    <property type="entry name" value="M23_peptidase"/>
    <property type="match status" value="1"/>
</dbReference>
<dbReference type="EMBL" id="AP023366">
    <property type="protein sequence ID" value="BCJ86562.1"/>
    <property type="molecule type" value="Genomic_DNA"/>
</dbReference>
<dbReference type="RefSeq" id="WP_200760553.1">
    <property type="nucleotide sequence ID" value="NZ_AP023366.1"/>
</dbReference>
<sequence length="313" mass="34528">MKNRLKQLFKPFTLMVIPHSGKQVRSISISKQLIALVAFSIFLVGGGSGYFLYKFSEYRRSSQELNQYKAETERIRNEYDSMADTAEAMKQKLDSLQKLENDLRAKNGLPQLPDNSQTDGGKGGVLQSRSGLKRPTLILNKEALDQLNKETDQRIESAKQILTTIEQQEAEQQAEETQKQDKEAHTPTIWPTGSRTISSDFGYRLDPFDNTYSLHTGLDIAGSYGSPVQATADGVITEAGWDGGYGICIMVDHGNGIVTRYGHLSAVDVKTGQTVKKGDTIGRIGSTGRSTGPHLHYEITVSGNLVNPVKYLP</sequence>
<evidence type="ECO:0000256" key="2">
    <source>
        <dbReference type="SAM" id="MobiDB-lite"/>
    </source>
</evidence>
<gene>
    <name evidence="5" type="ORF">skT53_15470</name>
</gene>
<dbReference type="InterPro" id="IPR011055">
    <property type="entry name" value="Dup_hybrid_motif"/>
</dbReference>
<feature type="compositionally biased region" description="Basic and acidic residues" evidence="2">
    <location>
        <begin position="176"/>
        <end position="185"/>
    </location>
</feature>
<reference evidence="5 6" key="1">
    <citation type="submission" date="2020-08" db="EMBL/GenBank/DDBJ databases">
        <title>Complete Genome Sequence of Effusibacillus dendaii Strain skT53, Isolated from Farmland soil.</title>
        <authorList>
            <person name="Konishi T."/>
            <person name="Kawasaki H."/>
        </authorList>
    </citation>
    <scope>NUCLEOTIDE SEQUENCE [LARGE SCALE GENOMIC DNA]</scope>
    <source>
        <strain evidence="6">skT53</strain>
    </source>
</reference>
<feature type="region of interest" description="Disordered" evidence="2">
    <location>
        <begin position="106"/>
        <end position="128"/>
    </location>
</feature>
<dbReference type="PANTHER" id="PTHR21666:SF270">
    <property type="entry name" value="MUREIN HYDROLASE ACTIVATOR ENVC"/>
    <property type="match status" value="1"/>
</dbReference>
<dbReference type="Pfam" id="PF01551">
    <property type="entry name" value="Peptidase_M23"/>
    <property type="match status" value="1"/>
</dbReference>
<dbReference type="Proteomes" id="UP000593802">
    <property type="component" value="Chromosome"/>
</dbReference>
<keyword evidence="3" id="KW-1133">Transmembrane helix</keyword>
<keyword evidence="3" id="KW-0812">Transmembrane</keyword>
<protein>
    <submittedName>
        <fullName evidence="5">Peptidase M23</fullName>
    </submittedName>
</protein>
<feature type="transmembrane region" description="Helical" evidence="3">
    <location>
        <begin position="33"/>
        <end position="53"/>
    </location>
</feature>
<accession>A0A7I8DB42</accession>
<dbReference type="InterPro" id="IPR016047">
    <property type="entry name" value="M23ase_b-sheet_dom"/>
</dbReference>